<dbReference type="EMBL" id="CP001349">
    <property type="protein sequence ID" value="ACL56618.1"/>
    <property type="molecule type" value="Genomic_DNA"/>
</dbReference>
<name>B8IPW8_METNO</name>
<sequence>MFLRHRLSAGQKKPRRRGRGGAGQSFAFEADPMLLSQTILSSLVRLRSNG</sequence>
<dbReference type="AlphaFoldDB" id="B8IPW8"/>
<accession>B8IPW8</accession>
<evidence type="ECO:0000313" key="2">
    <source>
        <dbReference type="EMBL" id="ACL56618.1"/>
    </source>
</evidence>
<dbReference type="HOGENOM" id="CLU_3119675_0_0_5"/>
<organism evidence="2 3">
    <name type="scientific">Methylobacterium nodulans (strain LMG 21967 / CNCM I-2342 / ORS 2060)</name>
    <dbReference type="NCBI Taxonomy" id="460265"/>
    <lineage>
        <taxon>Bacteria</taxon>
        <taxon>Pseudomonadati</taxon>
        <taxon>Pseudomonadota</taxon>
        <taxon>Alphaproteobacteria</taxon>
        <taxon>Hyphomicrobiales</taxon>
        <taxon>Methylobacteriaceae</taxon>
        <taxon>Methylobacterium</taxon>
    </lineage>
</organism>
<evidence type="ECO:0000313" key="3">
    <source>
        <dbReference type="Proteomes" id="UP000008207"/>
    </source>
</evidence>
<evidence type="ECO:0000256" key="1">
    <source>
        <dbReference type="SAM" id="MobiDB-lite"/>
    </source>
</evidence>
<reference evidence="2 3" key="1">
    <citation type="submission" date="2009-01" db="EMBL/GenBank/DDBJ databases">
        <title>Complete sequence of chromosome of Methylobacterium nodulans ORS 2060.</title>
        <authorList>
            <consortium name="US DOE Joint Genome Institute"/>
            <person name="Lucas S."/>
            <person name="Copeland A."/>
            <person name="Lapidus A."/>
            <person name="Glavina del Rio T."/>
            <person name="Dalin E."/>
            <person name="Tice H."/>
            <person name="Bruce D."/>
            <person name="Goodwin L."/>
            <person name="Pitluck S."/>
            <person name="Sims D."/>
            <person name="Brettin T."/>
            <person name="Detter J.C."/>
            <person name="Han C."/>
            <person name="Larimer F."/>
            <person name="Land M."/>
            <person name="Hauser L."/>
            <person name="Kyrpides N."/>
            <person name="Ivanova N."/>
            <person name="Marx C.J."/>
            <person name="Richardson P."/>
        </authorList>
    </citation>
    <scope>NUCLEOTIDE SEQUENCE [LARGE SCALE GENOMIC DNA]</scope>
    <source>
        <strain evidence="3">LMG 21967 / CNCM I-2342 / ORS 2060</strain>
    </source>
</reference>
<protein>
    <submittedName>
        <fullName evidence="2">Uncharacterized protein</fullName>
    </submittedName>
</protein>
<proteinExistence type="predicted"/>
<feature type="region of interest" description="Disordered" evidence="1">
    <location>
        <begin position="1"/>
        <end position="25"/>
    </location>
</feature>
<dbReference type="STRING" id="460265.Mnod_1628"/>
<keyword evidence="3" id="KW-1185">Reference proteome</keyword>
<feature type="compositionally biased region" description="Basic residues" evidence="1">
    <location>
        <begin position="1"/>
        <end position="19"/>
    </location>
</feature>
<dbReference type="KEGG" id="mno:Mnod_1628"/>
<gene>
    <name evidence="2" type="ordered locus">Mnod_1628</name>
</gene>
<dbReference type="Proteomes" id="UP000008207">
    <property type="component" value="Chromosome"/>
</dbReference>